<proteinExistence type="predicted"/>
<organism evidence="1 2">
    <name type="scientific">Eimeria praecox</name>
    <dbReference type="NCBI Taxonomy" id="51316"/>
    <lineage>
        <taxon>Eukaryota</taxon>
        <taxon>Sar</taxon>
        <taxon>Alveolata</taxon>
        <taxon>Apicomplexa</taxon>
        <taxon>Conoidasida</taxon>
        <taxon>Coccidia</taxon>
        <taxon>Eucoccidiorida</taxon>
        <taxon>Eimeriorina</taxon>
        <taxon>Eimeriidae</taxon>
        <taxon>Eimeria</taxon>
    </lineage>
</organism>
<gene>
    <name evidence="1" type="ORF">EPH_0059330</name>
</gene>
<protein>
    <submittedName>
        <fullName evidence="1">Uncharacterized protein</fullName>
    </submittedName>
</protein>
<sequence>MRGLREVYELFLFGFVLLRMKMNRLIRRMDGAGQRESKADEWPLKILARAVHEAEINVRHARSRMEAEMIREQQLQEKLLRAELEAMEVLSCRVFDDQQGEPLEALRYQ</sequence>
<dbReference type="EMBL" id="HG708290">
    <property type="protein sequence ID" value="CDI87792.1"/>
    <property type="molecule type" value="Genomic_DNA"/>
</dbReference>
<reference evidence="1" key="1">
    <citation type="submission" date="2013-10" db="EMBL/GenBank/DDBJ databases">
        <title>Genomic analysis of the causative agents of coccidiosis in chickens.</title>
        <authorList>
            <person name="Reid A.J."/>
            <person name="Blake D."/>
            <person name="Billington K."/>
            <person name="Browne H."/>
            <person name="Dunn M."/>
            <person name="Hung S."/>
            <person name="Kawahara F."/>
            <person name="Miranda-Saavedra D."/>
            <person name="Mourier T."/>
            <person name="Nagra H."/>
            <person name="Otto T.D."/>
            <person name="Rawlings N."/>
            <person name="Sanchez A."/>
            <person name="Sanders M."/>
            <person name="Subramaniam C."/>
            <person name="Tay Y."/>
            <person name="Dear P."/>
            <person name="Doerig C."/>
            <person name="Gruber A."/>
            <person name="Parkinson J."/>
            <person name="Shirley M."/>
            <person name="Wan K.L."/>
            <person name="Berriman M."/>
            <person name="Tomley F."/>
            <person name="Pain A."/>
        </authorList>
    </citation>
    <scope>NUCLEOTIDE SEQUENCE [LARGE SCALE GENOMIC DNA]</scope>
    <source>
        <strain evidence="1">Houghton</strain>
    </source>
</reference>
<reference evidence="1" key="2">
    <citation type="submission" date="2013-10" db="EMBL/GenBank/DDBJ databases">
        <authorList>
            <person name="Aslett M."/>
        </authorList>
    </citation>
    <scope>NUCLEOTIDE SEQUENCE [LARGE SCALE GENOMIC DNA]</scope>
    <source>
        <strain evidence="1">Houghton</strain>
    </source>
</reference>
<dbReference type="AlphaFoldDB" id="U6H7C9"/>
<dbReference type="Proteomes" id="UP000018201">
    <property type="component" value="Unassembled WGS sequence"/>
</dbReference>
<evidence type="ECO:0000313" key="1">
    <source>
        <dbReference type="EMBL" id="CDI87792.1"/>
    </source>
</evidence>
<keyword evidence="2" id="KW-1185">Reference proteome</keyword>
<evidence type="ECO:0000313" key="2">
    <source>
        <dbReference type="Proteomes" id="UP000018201"/>
    </source>
</evidence>
<dbReference type="VEuPathDB" id="ToxoDB:EPH_0059330"/>
<accession>U6H7C9</accession>
<name>U6H7C9_9EIME</name>